<dbReference type="PANTHER" id="PTHR35518:SF2">
    <property type="entry name" value="MAINTENANCE OF TELOMERE CAPPING PROTEIN 6"/>
    <property type="match status" value="1"/>
</dbReference>
<keyword evidence="3" id="KW-0732">Signal</keyword>
<organism evidence="13 14">
    <name type="scientific">Hyaloscypha bicolor E</name>
    <dbReference type="NCBI Taxonomy" id="1095630"/>
    <lineage>
        <taxon>Eukaryota</taxon>
        <taxon>Fungi</taxon>
        <taxon>Dikarya</taxon>
        <taxon>Ascomycota</taxon>
        <taxon>Pezizomycotina</taxon>
        <taxon>Leotiomycetes</taxon>
        <taxon>Helotiales</taxon>
        <taxon>Hyaloscyphaceae</taxon>
        <taxon>Hyaloscypha</taxon>
        <taxon>Hyaloscypha bicolor</taxon>
    </lineage>
</organism>
<comment type="similarity">
    <text evidence="8">Belongs to the MTC6 family.</text>
</comment>
<protein>
    <recommendedName>
        <fullName evidence="9">Maintenance of telomere capping protein 6</fullName>
    </recommendedName>
</protein>
<evidence type="ECO:0000313" key="14">
    <source>
        <dbReference type="Proteomes" id="UP000235371"/>
    </source>
</evidence>
<dbReference type="STRING" id="1095630.A0A2J6SHM1"/>
<dbReference type="Pfam" id="PF25506">
    <property type="entry name" value="TIM-barrel_MTC6"/>
    <property type="match status" value="1"/>
</dbReference>
<dbReference type="PANTHER" id="PTHR35518">
    <property type="entry name" value="MAINTENANCE OF TELOMOERE CAPPING"/>
    <property type="match status" value="1"/>
</dbReference>
<feature type="region of interest" description="Disordered" evidence="10">
    <location>
        <begin position="121"/>
        <end position="146"/>
    </location>
</feature>
<dbReference type="Proteomes" id="UP000235371">
    <property type="component" value="Unassembled WGS sequence"/>
</dbReference>
<feature type="transmembrane region" description="Helical" evidence="11">
    <location>
        <begin position="596"/>
        <end position="620"/>
    </location>
</feature>
<keyword evidence="2 11" id="KW-0812">Transmembrane</keyword>
<evidence type="ECO:0000256" key="4">
    <source>
        <dbReference type="ARBA" id="ARBA00022989"/>
    </source>
</evidence>
<dbReference type="InParanoid" id="A0A2J6SHM1"/>
<evidence type="ECO:0000256" key="11">
    <source>
        <dbReference type="SAM" id="Phobius"/>
    </source>
</evidence>
<keyword evidence="14" id="KW-1185">Reference proteome</keyword>
<dbReference type="GO" id="GO:0016020">
    <property type="term" value="C:membrane"/>
    <property type="evidence" value="ECO:0007669"/>
    <property type="project" value="UniProtKB-SubCell"/>
</dbReference>
<dbReference type="FunCoup" id="A0A2J6SHM1">
    <property type="interactions" value="9"/>
</dbReference>
<feature type="compositionally biased region" description="Low complexity" evidence="10">
    <location>
        <begin position="121"/>
        <end position="130"/>
    </location>
</feature>
<accession>A0A2J6SHM1</accession>
<keyword evidence="6" id="KW-0325">Glycoprotein</keyword>
<dbReference type="AlphaFoldDB" id="A0A2J6SHM1"/>
<keyword evidence="4 11" id="KW-1133">Transmembrane helix</keyword>
<reference evidence="13 14" key="1">
    <citation type="submission" date="2016-04" db="EMBL/GenBank/DDBJ databases">
        <title>A degradative enzymes factory behind the ericoid mycorrhizal symbiosis.</title>
        <authorList>
            <consortium name="DOE Joint Genome Institute"/>
            <person name="Martino E."/>
            <person name="Morin E."/>
            <person name="Grelet G."/>
            <person name="Kuo A."/>
            <person name="Kohler A."/>
            <person name="Daghino S."/>
            <person name="Barry K."/>
            <person name="Choi C."/>
            <person name="Cichocki N."/>
            <person name="Clum A."/>
            <person name="Copeland A."/>
            <person name="Hainaut M."/>
            <person name="Haridas S."/>
            <person name="Labutti K."/>
            <person name="Lindquist E."/>
            <person name="Lipzen A."/>
            <person name="Khouja H.-R."/>
            <person name="Murat C."/>
            <person name="Ohm R."/>
            <person name="Olson A."/>
            <person name="Spatafora J."/>
            <person name="Veneault-Fourrey C."/>
            <person name="Henrissat B."/>
            <person name="Grigoriev I."/>
            <person name="Martin F."/>
            <person name="Perotto S."/>
        </authorList>
    </citation>
    <scope>NUCLEOTIDE SEQUENCE [LARGE SCALE GENOMIC DNA]</scope>
    <source>
        <strain evidence="13 14">E</strain>
    </source>
</reference>
<keyword evidence="5 11" id="KW-0472">Membrane</keyword>
<evidence type="ECO:0000256" key="9">
    <source>
        <dbReference type="ARBA" id="ARBA00039865"/>
    </source>
</evidence>
<dbReference type="InterPro" id="IPR057530">
    <property type="entry name" value="TIM-barrel_MTC6"/>
</dbReference>
<dbReference type="EMBL" id="KZ613913">
    <property type="protein sequence ID" value="PMD50271.1"/>
    <property type="molecule type" value="Genomic_DNA"/>
</dbReference>
<evidence type="ECO:0000256" key="10">
    <source>
        <dbReference type="SAM" id="MobiDB-lite"/>
    </source>
</evidence>
<evidence type="ECO:0000259" key="12">
    <source>
        <dbReference type="Pfam" id="PF25506"/>
    </source>
</evidence>
<sequence>MSESFSPGPGVEPQSPYSTVFLSQRDLGLRAPINFVTGPGISLTAACFPHLRYEDDSSGDCLSNLLGVGFHRFEIDLYWDQGRGVWSFCPVSIPISIPNAAPSATATLSFTSNTRSSLTSDTTASISSSSPQNLNPRQVSSRSITSSLTSSSSESIRTAVTSLGNVLPTIAVLPDTPDEPLISIGPYVCTTTINLSTFTSQLLDYIQKTQMTLDAHLLYVILNIHAAASDESPASPAPAPISLPGPSSLLGGMVSGNLSQYLYTLSDLRSDRANLNGSWYSVSETYRPVEEYYSIDVNENGIYSTEDGWPSEGYLEFSKSKRLLVGWGTIDPQMAGYNFTGDSGVIFPTGFLQNVQADVTASSAGRLTSGCFLGNLTDDLTQINSSWAFDAILPGFDYPTSESSDIYPLLNLTSNSTNCGISPILNVTLLNSTALDDYKPYQNFSYATIWSWAPGEPKNYTESPSSNSGSVFRCATSNVDLDGRWMVADCSQKYYAACRAHNQPYNWTITNYPISYSFASQACKDPYHFTAPRTALENSYLTQEMRRTRRDFDGGGAWVDFNSLDVAGCWVTGGPNATCLWKDILSQENDLEKKVILVPTVAAIIVLVVTALTIFVKAAGNRRVRKRTRRRAENGFVYEGVPS</sequence>
<comment type="subcellular location">
    <subcellularLocation>
        <location evidence="1">Membrane</location>
        <topology evidence="1">Single-pass type I membrane protein</topology>
    </subcellularLocation>
</comment>
<evidence type="ECO:0000256" key="7">
    <source>
        <dbReference type="ARBA" id="ARBA00037703"/>
    </source>
</evidence>
<dbReference type="GeneID" id="36590023"/>
<dbReference type="RefSeq" id="XP_024727175.1">
    <property type="nucleotide sequence ID" value="XM_024881946.1"/>
</dbReference>
<feature type="domain" description="MTC6 partial TIM-barrel" evidence="12">
    <location>
        <begin position="19"/>
        <end position="438"/>
    </location>
</feature>
<dbReference type="InterPro" id="IPR051008">
    <property type="entry name" value="Telomere_Capping_Maintenance"/>
</dbReference>
<evidence type="ECO:0000256" key="1">
    <source>
        <dbReference type="ARBA" id="ARBA00004479"/>
    </source>
</evidence>
<evidence type="ECO:0000256" key="8">
    <source>
        <dbReference type="ARBA" id="ARBA00038159"/>
    </source>
</evidence>
<evidence type="ECO:0000313" key="13">
    <source>
        <dbReference type="EMBL" id="PMD50271.1"/>
    </source>
</evidence>
<evidence type="ECO:0000256" key="5">
    <source>
        <dbReference type="ARBA" id="ARBA00023136"/>
    </source>
</evidence>
<evidence type="ECO:0000256" key="2">
    <source>
        <dbReference type="ARBA" id="ARBA00022692"/>
    </source>
</evidence>
<dbReference type="OrthoDB" id="5573651at2759"/>
<dbReference type="CDD" id="cd00037">
    <property type="entry name" value="CLECT"/>
    <property type="match status" value="1"/>
</dbReference>
<comment type="function">
    <text evidence="7">May be involved in telomere capping.</text>
</comment>
<proteinExistence type="inferred from homology"/>
<evidence type="ECO:0000256" key="6">
    <source>
        <dbReference type="ARBA" id="ARBA00023180"/>
    </source>
</evidence>
<name>A0A2J6SHM1_9HELO</name>
<gene>
    <name evidence="13" type="ORF">K444DRAFT_621639</name>
</gene>
<evidence type="ECO:0000256" key="3">
    <source>
        <dbReference type="ARBA" id="ARBA00022729"/>
    </source>
</evidence>